<organism evidence="2 3">
    <name type="scientific">Agitococcus lubricus</name>
    <dbReference type="NCBI Taxonomy" id="1077255"/>
    <lineage>
        <taxon>Bacteria</taxon>
        <taxon>Pseudomonadati</taxon>
        <taxon>Pseudomonadota</taxon>
        <taxon>Gammaproteobacteria</taxon>
        <taxon>Moraxellales</taxon>
        <taxon>Moraxellaceae</taxon>
        <taxon>Agitococcus</taxon>
    </lineage>
</organism>
<dbReference type="EMBL" id="QAON01000002">
    <property type="protein sequence ID" value="PTQ90629.1"/>
    <property type="molecule type" value="Genomic_DNA"/>
</dbReference>
<dbReference type="InterPro" id="IPR052966">
    <property type="entry name" value="Beta-lactamase_Reg"/>
</dbReference>
<dbReference type="PANTHER" id="PTHR38684:SF1">
    <property type="entry name" value="PROTEIN AMPE"/>
    <property type="match status" value="1"/>
</dbReference>
<dbReference type="OrthoDB" id="9811967at2"/>
<gene>
    <name evidence="2" type="ORF">C8N29_10228</name>
</gene>
<protein>
    <submittedName>
        <fullName evidence="2">Membrane protein required for beta-lactamase induction</fullName>
    </submittedName>
</protein>
<reference evidence="2 3" key="1">
    <citation type="submission" date="2018-04" db="EMBL/GenBank/DDBJ databases">
        <title>Genomic Encyclopedia of Archaeal and Bacterial Type Strains, Phase II (KMG-II): from individual species to whole genera.</title>
        <authorList>
            <person name="Goeker M."/>
        </authorList>
    </citation>
    <scope>NUCLEOTIDE SEQUENCE [LARGE SCALE GENOMIC DNA]</scope>
    <source>
        <strain evidence="2 3">DSM 5822</strain>
    </source>
</reference>
<feature type="transmembrane region" description="Helical" evidence="1">
    <location>
        <begin position="137"/>
        <end position="157"/>
    </location>
</feature>
<feature type="transmembrane region" description="Helical" evidence="1">
    <location>
        <begin position="44"/>
        <end position="68"/>
    </location>
</feature>
<accession>A0A2T5J282</accession>
<dbReference type="PANTHER" id="PTHR38684">
    <property type="entry name" value="PROTEIN AMPE"/>
    <property type="match status" value="1"/>
</dbReference>
<feature type="transmembrane region" description="Helical" evidence="1">
    <location>
        <begin position="75"/>
        <end position="90"/>
    </location>
</feature>
<evidence type="ECO:0000256" key="1">
    <source>
        <dbReference type="SAM" id="Phobius"/>
    </source>
</evidence>
<dbReference type="Proteomes" id="UP000244223">
    <property type="component" value="Unassembled WGS sequence"/>
</dbReference>
<evidence type="ECO:0000313" key="2">
    <source>
        <dbReference type="EMBL" id="PTQ90629.1"/>
    </source>
</evidence>
<comment type="caution">
    <text evidence="2">The sequence shown here is derived from an EMBL/GenBank/DDBJ whole genome shotgun (WGS) entry which is preliminary data.</text>
</comment>
<sequence length="270" mass="30927">MKLLLILLALACRELVTVEWRDILTQPARQWCQRMMTWGLNKQFSANLILLLILAMPVMLVAVALVIANQLDSSWLLYGLLAFTLIPIFSDRELPTVTQLYRQQWLQHDMLADAESSIHHAKQHLLKAYLEELVTPVFWLLILGYMGLLVVLSYYLVRVSRRLASNRWLSERTDHVLWYIDFIPSRAFALTFALAGRFVETWQYVVGQAKNTALSPVAFLVEAASQAEASESQSIAVESMRAVATLAAYESLCYRSMLIWLVLLSLHWIL</sequence>
<keyword evidence="3" id="KW-1185">Reference proteome</keyword>
<name>A0A2T5J282_9GAMM</name>
<keyword evidence="1" id="KW-0472">Membrane</keyword>
<keyword evidence="1" id="KW-1133">Transmembrane helix</keyword>
<dbReference type="GO" id="GO:0046677">
    <property type="term" value="P:response to antibiotic"/>
    <property type="evidence" value="ECO:0007669"/>
    <property type="project" value="TreeGrafter"/>
</dbReference>
<dbReference type="RefSeq" id="WP_107864481.1">
    <property type="nucleotide sequence ID" value="NZ_QAON01000002.1"/>
</dbReference>
<dbReference type="AlphaFoldDB" id="A0A2T5J282"/>
<proteinExistence type="predicted"/>
<keyword evidence="1" id="KW-0812">Transmembrane</keyword>
<dbReference type="GO" id="GO:0005886">
    <property type="term" value="C:plasma membrane"/>
    <property type="evidence" value="ECO:0007669"/>
    <property type="project" value="TreeGrafter"/>
</dbReference>
<evidence type="ECO:0000313" key="3">
    <source>
        <dbReference type="Proteomes" id="UP000244223"/>
    </source>
</evidence>